<name>A0A564YJ31_HYMDI</name>
<dbReference type="Gene3D" id="1.10.10.10">
    <property type="entry name" value="Winged helix-like DNA-binding domain superfamily/Winged helix DNA-binding domain"/>
    <property type="match status" value="1"/>
</dbReference>
<dbReference type="PANTHER" id="PTHR46060:SF1">
    <property type="entry name" value="MARINER MOS1 TRANSPOSASE-LIKE PROTEIN"/>
    <property type="match status" value="1"/>
</dbReference>
<dbReference type="InterPro" id="IPR052709">
    <property type="entry name" value="Transposase-MT_Hybrid"/>
</dbReference>
<evidence type="ECO:0000313" key="2">
    <source>
        <dbReference type="EMBL" id="VUZ47281.1"/>
    </source>
</evidence>
<organism evidence="2 3">
    <name type="scientific">Hymenolepis diminuta</name>
    <name type="common">Rat tapeworm</name>
    <dbReference type="NCBI Taxonomy" id="6216"/>
    <lineage>
        <taxon>Eukaryota</taxon>
        <taxon>Metazoa</taxon>
        <taxon>Spiralia</taxon>
        <taxon>Lophotrochozoa</taxon>
        <taxon>Platyhelminthes</taxon>
        <taxon>Cestoda</taxon>
        <taxon>Eucestoda</taxon>
        <taxon>Cyclophyllidea</taxon>
        <taxon>Hymenolepididae</taxon>
        <taxon>Hymenolepis</taxon>
    </lineage>
</organism>
<sequence length="111" mass="12696">SAANTLKDTCGNNVVSEKTCKRWFSCFEKDEFGLKDEPRAGCSRKLKSEQLQFAIDENPTCIVRELSKTFHVSCHTIIYRKMKKLGWEGFQAWQMSPLLHTTCQKSTSNSV</sequence>
<feature type="domain" description="Transposase Synechocystis PCC 6803" evidence="1">
    <location>
        <begin position="15"/>
        <end position="84"/>
    </location>
</feature>
<feature type="non-terminal residue" evidence="2">
    <location>
        <position position="1"/>
    </location>
</feature>
<gene>
    <name evidence="2" type="ORF">WMSIL1_LOCUS6929</name>
</gene>
<dbReference type="InterPro" id="IPR036388">
    <property type="entry name" value="WH-like_DNA-bd_sf"/>
</dbReference>
<evidence type="ECO:0000259" key="1">
    <source>
        <dbReference type="Pfam" id="PF01710"/>
    </source>
</evidence>
<keyword evidence="3" id="KW-1185">Reference proteome</keyword>
<evidence type="ECO:0000313" key="3">
    <source>
        <dbReference type="Proteomes" id="UP000321570"/>
    </source>
</evidence>
<dbReference type="Pfam" id="PF01710">
    <property type="entry name" value="HTH_Tnp_IS630"/>
    <property type="match status" value="1"/>
</dbReference>
<dbReference type="AlphaFoldDB" id="A0A564YJ31"/>
<dbReference type="Proteomes" id="UP000321570">
    <property type="component" value="Unassembled WGS sequence"/>
</dbReference>
<dbReference type="EMBL" id="CABIJS010000233">
    <property type="protein sequence ID" value="VUZ47281.1"/>
    <property type="molecule type" value="Genomic_DNA"/>
</dbReference>
<proteinExistence type="predicted"/>
<dbReference type="PANTHER" id="PTHR46060">
    <property type="entry name" value="MARINER MOS1 TRANSPOSASE-LIKE PROTEIN"/>
    <property type="match status" value="1"/>
</dbReference>
<reference evidence="2 3" key="1">
    <citation type="submission" date="2019-07" db="EMBL/GenBank/DDBJ databases">
        <authorList>
            <person name="Jastrzebski P J."/>
            <person name="Paukszto L."/>
            <person name="Jastrzebski P J."/>
        </authorList>
    </citation>
    <scope>NUCLEOTIDE SEQUENCE [LARGE SCALE GENOMIC DNA]</scope>
    <source>
        <strain evidence="2 3">WMS-il1</strain>
    </source>
</reference>
<accession>A0A564YJ31</accession>
<dbReference type="InterPro" id="IPR002622">
    <property type="entry name" value="Transposase_14"/>
</dbReference>
<protein>
    <recommendedName>
        <fullName evidence="1">Transposase Synechocystis PCC 6803 domain-containing protein</fullName>
    </recommendedName>
</protein>